<dbReference type="GO" id="GO:0000139">
    <property type="term" value="C:Golgi membrane"/>
    <property type="evidence" value="ECO:0007669"/>
    <property type="project" value="UniProtKB-SubCell"/>
</dbReference>
<keyword evidence="11" id="KW-1185">Reference proteome</keyword>
<dbReference type="SUPFAM" id="SSF52540">
    <property type="entry name" value="P-loop containing nucleoside triphosphate hydrolases"/>
    <property type="match status" value="1"/>
</dbReference>
<dbReference type="EMBL" id="CACVKT020001654">
    <property type="protein sequence ID" value="CAC5370158.1"/>
    <property type="molecule type" value="Genomic_DNA"/>
</dbReference>
<dbReference type="Pfam" id="PF06990">
    <property type="entry name" value="Gal-3-0_sulfotr"/>
    <property type="match status" value="1"/>
</dbReference>
<keyword evidence="8" id="KW-0472">Membrane</keyword>
<proteinExistence type="inferred from homology"/>
<evidence type="ECO:0000313" key="10">
    <source>
        <dbReference type="EMBL" id="CAC5370158.1"/>
    </source>
</evidence>
<evidence type="ECO:0000256" key="4">
    <source>
        <dbReference type="ARBA" id="ARBA00022692"/>
    </source>
</evidence>
<keyword evidence="4" id="KW-0812">Transmembrane</keyword>
<evidence type="ECO:0000256" key="2">
    <source>
        <dbReference type="ARBA" id="ARBA00008124"/>
    </source>
</evidence>
<dbReference type="InterPro" id="IPR009729">
    <property type="entry name" value="Gal-3-0_sulfotransfrase"/>
</dbReference>
<dbReference type="Gene3D" id="3.40.50.300">
    <property type="entry name" value="P-loop containing nucleotide triphosphate hydrolases"/>
    <property type="match status" value="1"/>
</dbReference>
<gene>
    <name evidence="10" type="ORF">MCOR_9103</name>
</gene>
<dbReference type="GO" id="GO:0009247">
    <property type="term" value="P:glycolipid biosynthetic process"/>
    <property type="evidence" value="ECO:0007669"/>
    <property type="project" value="InterPro"/>
</dbReference>
<keyword evidence="5" id="KW-0735">Signal-anchor</keyword>
<evidence type="ECO:0000256" key="3">
    <source>
        <dbReference type="ARBA" id="ARBA00022679"/>
    </source>
</evidence>
<evidence type="ECO:0000313" key="11">
    <source>
        <dbReference type="Proteomes" id="UP000507470"/>
    </source>
</evidence>
<reference evidence="10 11" key="1">
    <citation type="submission" date="2020-06" db="EMBL/GenBank/DDBJ databases">
        <authorList>
            <person name="Li R."/>
            <person name="Bekaert M."/>
        </authorList>
    </citation>
    <scope>NUCLEOTIDE SEQUENCE [LARGE SCALE GENOMIC DNA]</scope>
    <source>
        <strain evidence="11">wild</strain>
    </source>
</reference>
<dbReference type="PANTHER" id="PTHR14647:SF87">
    <property type="entry name" value="PUTATIVE-RELATED"/>
    <property type="match status" value="1"/>
</dbReference>
<sequence>MQWASPNLGGLEKRAMTSESFKAIPDRFFLTRSYTDNISNESAKNICNKQRNVIFVKVHKTGSTTTWGIFTRFAQANNLNMVLPKRDNGSMFNYLSSKFLKLKETVLQLPKNMSYNILCNHAIYNKQEFEKIMPNDTVRIGILRDPLSVFKSAFYHFNFNKVVLRKFPNIKRSLLLHEFIVRKIYQDYAIGRSFTNGMSYDFGIPKSKMSNISFVLEYIRELDKDFKLVIITELFDESLVLMRRYLCWDIEDILYQPVNKGIWRNTVKPNLTREDIDMVRNLNHADNLLYDFFKTRLENQIIQQTDSFHTEVRHFKKIISNVHRFCRNTKKRSYTIDKSDWNSEFVLTRRFCNQLVTSELDVLRKMIKKAKRTLVQKTN</sequence>
<dbReference type="EC" id="2.8.2.11" evidence="10"/>
<comment type="subcellular location">
    <subcellularLocation>
        <location evidence="1">Golgi apparatus membrane</location>
        <topology evidence="1">Single-pass type II membrane protein</topology>
    </subcellularLocation>
</comment>
<dbReference type="GO" id="GO:0001733">
    <property type="term" value="F:galactosylceramide sulfotransferase activity"/>
    <property type="evidence" value="ECO:0007669"/>
    <property type="project" value="UniProtKB-EC"/>
</dbReference>
<keyword evidence="6" id="KW-1133">Transmembrane helix</keyword>
<evidence type="ECO:0000256" key="9">
    <source>
        <dbReference type="ARBA" id="ARBA00023180"/>
    </source>
</evidence>
<evidence type="ECO:0000256" key="1">
    <source>
        <dbReference type="ARBA" id="ARBA00004323"/>
    </source>
</evidence>
<dbReference type="PANTHER" id="PTHR14647">
    <property type="entry name" value="GALACTOSE-3-O-SULFOTRANSFERASE"/>
    <property type="match status" value="1"/>
</dbReference>
<dbReference type="Proteomes" id="UP000507470">
    <property type="component" value="Unassembled WGS sequence"/>
</dbReference>
<protein>
    <submittedName>
        <fullName evidence="10">GAL3ST1</fullName>
        <ecNumber evidence="10">2.8.2.11</ecNumber>
    </submittedName>
</protein>
<evidence type="ECO:0000256" key="7">
    <source>
        <dbReference type="ARBA" id="ARBA00023034"/>
    </source>
</evidence>
<evidence type="ECO:0000256" key="8">
    <source>
        <dbReference type="ARBA" id="ARBA00023136"/>
    </source>
</evidence>
<dbReference type="AlphaFoldDB" id="A0A6J8AMC5"/>
<evidence type="ECO:0000256" key="5">
    <source>
        <dbReference type="ARBA" id="ARBA00022968"/>
    </source>
</evidence>
<keyword evidence="9" id="KW-0325">Glycoprotein</keyword>
<keyword evidence="3 10" id="KW-0808">Transferase</keyword>
<keyword evidence="7" id="KW-0333">Golgi apparatus</keyword>
<accession>A0A6J8AMC5</accession>
<comment type="similarity">
    <text evidence="2">Belongs to the galactose-3-O-sulfotransferase family.</text>
</comment>
<name>A0A6J8AMC5_MYTCO</name>
<evidence type="ECO:0000256" key="6">
    <source>
        <dbReference type="ARBA" id="ARBA00022989"/>
    </source>
</evidence>
<dbReference type="InterPro" id="IPR027417">
    <property type="entry name" value="P-loop_NTPase"/>
</dbReference>
<organism evidence="10 11">
    <name type="scientific">Mytilus coruscus</name>
    <name type="common">Sea mussel</name>
    <dbReference type="NCBI Taxonomy" id="42192"/>
    <lineage>
        <taxon>Eukaryota</taxon>
        <taxon>Metazoa</taxon>
        <taxon>Spiralia</taxon>
        <taxon>Lophotrochozoa</taxon>
        <taxon>Mollusca</taxon>
        <taxon>Bivalvia</taxon>
        <taxon>Autobranchia</taxon>
        <taxon>Pteriomorphia</taxon>
        <taxon>Mytilida</taxon>
        <taxon>Mytiloidea</taxon>
        <taxon>Mytilidae</taxon>
        <taxon>Mytilinae</taxon>
        <taxon>Mytilus</taxon>
    </lineage>
</organism>
<dbReference type="OrthoDB" id="514299at2759"/>